<evidence type="ECO:0000313" key="6">
    <source>
        <dbReference type="EMBL" id="MEJ1091485.1"/>
    </source>
</evidence>
<dbReference type="InterPro" id="IPR009057">
    <property type="entry name" value="Homeodomain-like_sf"/>
</dbReference>
<evidence type="ECO:0000256" key="4">
    <source>
        <dbReference type="PROSITE-ProRule" id="PRU00335"/>
    </source>
</evidence>
<organism evidence="6 7">
    <name type="scientific">Microbacterium istanbulense</name>
    <dbReference type="NCBI Taxonomy" id="3122049"/>
    <lineage>
        <taxon>Bacteria</taxon>
        <taxon>Bacillati</taxon>
        <taxon>Actinomycetota</taxon>
        <taxon>Actinomycetes</taxon>
        <taxon>Micrococcales</taxon>
        <taxon>Microbacteriaceae</taxon>
        <taxon>Microbacterium</taxon>
    </lineage>
</organism>
<keyword evidence="2 4" id="KW-0238">DNA-binding</keyword>
<evidence type="ECO:0000256" key="3">
    <source>
        <dbReference type="ARBA" id="ARBA00023163"/>
    </source>
</evidence>
<gene>
    <name evidence="6" type="ORF">WDU93_07220</name>
</gene>
<dbReference type="PRINTS" id="PR00455">
    <property type="entry name" value="HTHTETR"/>
</dbReference>
<dbReference type="PANTHER" id="PTHR47506">
    <property type="entry name" value="TRANSCRIPTIONAL REGULATORY PROTEIN"/>
    <property type="match status" value="1"/>
</dbReference>
<proteinExistence type="predicted"/>
<comment type="caution">
    <text evidence="6">The sequence shown here is derived from an EMBL/GenBank/DDBJ whole genome shotgun (WGS) entry which is preliminary data.</text>
</comment>
<dbReference type="Gene3D" id="1.10.10.60">
    <property type="entry name" value="Homeodomain-like"/>
    <property type="match status" value="1"/>
</dbReference>
<dbReference type="Proteomes" id="UP001366085">
    <property type="component" value="Unassembled WGS sequence"/>
</dbReference>
<dbReference type="PANTHER" id="PTHR47506:SF1">
    <property type="entry name" value="HTH-TYPE TRANSCRIPTIONAL REGULATOR YJDC"/>
    <property type="match status" value="1"/>
</dbReference>
<accession>A0ABU8LKH5</accession>
<dbReference type="PROSITE" id="PS50977">
    <property type="entry name" value="HTH_TETR_2"/>
    <property type="match status" value="1"/>
</dbReference>
<reference evidence="6 7" key="1">
    <citation type="submission" date="2024-02" db="EMBL/GenBank/DDBJ databases">
        <authorList>
            <person name="Saticioglu I.B."/>
        </authorList>
    </citation>
    <scope>NUCLEOTIDE SEQUENCE [LARGE SCALE GENOMIC DNA]</scope>
    <source>
        <strain evidence="6 7">Mu-43</strain>
    </source>
</reference>
<evidence type="ECO:0000259" key="5">
    <source>
        <dbReference type="PROSITE" id="PS50977"/>
    </source>
</evidence>
<keyword evidence="1" id="KW-0805">Transcription regulation</keyword>
<dbReference type="SUPFAM" id="SSF48498">
    <property type="entry name" value="Tetracyclin repressor-like, C-terminal domain"/>
    <property type="match status" value="1"/>
</dbReference>
<dbReference type="InterPro" id="IPR001647">
    <property type="entry name" value="HTH_TetR"/>
</dbReference>
<sequence length="192" mass="21079">MTRARILAEARTVFARQGYAQASLREIAEAVGIKTPSLYAHVPSKAALYEAVYAEVAAEHTAFFDELARTSAHLHPLPRLHRLLSGIGAYYRDRPDEHAFSLRAAADEYGPDGLPLRQIFLDSESTLAAAVRQAYDEGVASGDFTAGDADGFIALVLVIMDGLFLQLAHYSPELYAQRFDQAWGHLSRILTS</sequence>
<feature type="DNA-binding region" description="H-T-H motif" evidence="4">
    <location>
        <begin position="23"/>
        <end position="42"/>
    </location>
</feature>
<protein>
    <submittedName>
        <fullName evidence="6">TetR/AcrR family transcriptional regulator</fullName>
    </submittedName>
</protein>
<evidence type="ECO:0000313" key="7">
    <source>
        <dbReference type="Proteomes" id="UP001366085"/>
    </source>
</evidence>
<dbReference type="Gene3D" id="1.10.357.10">
    <property type="entry name" value="Tetracycline Repressor, domain 2"/>
    <property type="match status" value="1"/>
</dbReference>
<feature type="domain" description="HTH tetR-type" evidence="5">
    <location>
        <begin position="1"/>
        <end position="60"/>
    </location>
</feature>
<dbReference type="InterPro" id="IPR036271">
    <property type="entry name" value="Tet_transcr_reg_TetR-rel_C_sf"/>
</dbReference>
<keyword evidence="7" id="KW-1185">Reference proteome</keyword>
<name>A0ABU8LKH5_9MICO</name>
<evidence type="ECO:0000256" key="2">
    <source>
        <dbReference type="ARBA" id="ARBA00023125"/>
    </source>
</evidence>
<dbReference type="EMBL" id="JBBDGN010000005">
    <property type="protein sequence ID" value="MEJ1091485.1"/>
    <property type="molecule type" value="Genomic_DNA"/>
</dbReference>
<keyword evidence="3" id="KW-0804">Transcription</keyword>
<evidence type="ECO:0000256" key="1">
    <source>
        <dbReference type="ARBA" id="ARBA00023015"/>
    </source>
</evidence>
<dbReference type="RefSeq" id="WP_337319054.1">
    <property type="nucleotide sequence ID" value="NZ_JBBDGN010000005.1"/>
</dbReference>
<dbReference type="Pfam" id="PF00440">
    <property type="entry name" value="TetR_N"/>
    <property type="match status" value="1"/>
</dbReference>
<dbReference type="SUPFAM" id="SSF46689">
    <property type="entry name" value="Homeodomain-like"/>
    <property type="match status" value="1"/>
</dbReference>